<feature type="compositionally biased region" description="Basic and acidic residues" evidence="3">
    <location>
        <begin position="55"/>
        <end position="67"/>
    </location>
</feature>
<reference evidence="5 6" key="1">
    <citation type="journal article" date="2024" name="BMC Genomics">
        <title>Genome assembly of redclaw crayfish (Cherax quadricarinatus) provides insights into its immune adaptation and hypoxia tolerance.</title>
        <authorList>
            <person name="Liu Z."/>
            <person name="Zheng J."/>
            <person name="Li H."/>
            <person name="Fang K."/>
            <person name="Wang S."/>
            <person name="He J."/>
            <person name="Zhou D."/>
            <person name="Weng S."/>
            <person name="Chi M."/>
            <person name="Gu Z."/>
            <person name="He J."/>
            <person name="Li F."/>
            <person name="Wang M."/>
        </authorList>
    </citation>
    <scope>NUCLEOTIDE SEQUENCE [LARGE SCALE GENOMIC DNA]</scope>
    <source>
        <strain evidence="5">ZL_2023a</strain>
    </source>
</reference>
<feature type="signal peptide" evidence="4">
    <location>
        <begin position="1"/>
        <end position="19"/>
    </location>
</feature>
<dbReference type="GO" id="GO:0005615">
    <property type="term" value="C:extracellular space"/>
    <property type="evidence" value="ECO:0007669"/>
    <property type="project" value="TreeGrafter"/>
</dbReference>
<sequence>MKLLTVLCVVLAVSVSTWAQPQRPRQTPLAMGMRLLDNLRSGMTRTFQGIFGGGPRREKETPSERPRKPQQVNVLPPAQENLPPAQQNFLPPAQQNFLPPAQQNFLPPAQQNFLPPAQQNFLPPPIEKPNAAATATPSSFFKVFQDTEVSTAFPDIQGFTDESLKPNAFLSGTTPFQGTVDEDQLPFIPKPLVQNQLSLQDSFSTHSQFKNDFRDFGSPKPGDTITETSLPFGNTVSFSLGSAFETSRTQDSFHQESQSFHFPSAQESKDSVSPAREHTNPQSLTRFNQPSQNPDGHNNHQVLSRSIESSGLPTFSLTVPQRESVSHLHPTVIIRSQSPSPTHMPTQHFTEQHKRRYSTKDSLATPSIRPATHELEKPSRDQQHPRKKPLVPVKTSNGHINAGTKMRVTPKQNEDGTEGAEVSSYEFGYGVLDSHTGNQFFHAEKREEGQTRGSYKIQLPDGRVQTVTYVANSHGFHPEVTFDGEARFPDTTPTPPA</sequence>
<feature type="compositionally biased region" description="Polar residues" evidence="3">
    <location>
        <begin position="334"/>
        <end position="349"/>
    </location>
</feature>
<feature type="compositionally biased region" description="Polar residues" evidence="3">
    <location>
        <begin position="247"/>
        <end position="261"/>
    </location>
</feature>
<dbReference type="GO" id="GO:0042302">
    <property type="term" value="F:structural constituent of cuticle"/>
    <property type="evidence" value="ECO:0007669"/>
    <property type="project" value="UniProtKB-UniRule"/>
</dbReference>
<feature type="region of interest" description="Disordered" evidence="3">
    <location>
        <begin position="334"/>
        <end position="421"/>
    </location>
</feature>
<feature type="region of interest" description="Disordered" evidence="3">
    <location>
        <begin position="46"/>
        <end position="133"/>
    </location>
</feature>
<feature type="chain" id="PRO_5043732451" evidence="4">
    <location>
        <begin position="20"/>
        <end position="497"/>
    </location>
</feature>
<proteinExistence type="predicted"/>
<keyword evidence="6" id="KW-1185">Reference proteome</keyword>
<feature type="compositionally biased region" description="Polar residues" evidence="3">
    <location>
        <begin position="280"/>
        <end position="301"/>
    </location>
</feature>
<keyword evidence="4" id="KW-0732">Signal</keyword>
<dbReference type="InterPro" id="IPR051217">
    <property type="entry name" value="Insect_Cuticle_Struc_Prot"/>
</dbReference>
<dbReference type="Proteomes" id="UP001445076">
    <property type="component" value="Unassembled WGS sequence"/>
</dbReference>
<feature type="region of interest" description="Disordered" evidence="3">
    <location>
        <begin position="478"/>
        <end position="497"/>
    </location>
</feature>
<organism evidence="5 6">
    <name type="scientific">Cherax quadricarinatus</name>
    <name type="common">Australian red claw crayfish</name>
    <dbReference type="NCBI Taxonomy" id="27406"/>
    <lineage>
        <taxon>Eukaryota</taxon>
        <taxon>Metazoa</taxon>
        <taxon>Ecdysozoa</taxon>
        <taxon>Arthropoda</taxon>
        <taxon>Crustacea</taxon>
        <taxon>Multicrustacea</taxon>
        <taxon>Malacostraca</taxon>
        <taxon>Eumalacostraca</taxon>
        <taxon>Eucarida</taxon>
        <taxon>Decapoda</taxon>
        <taxon>Pleocyemata</taxon>
        <taxon>Astacidea</taxon>
        <taxon>Parastacoidea</taxon>
        <taxon>Parastacidae</taxon>
        <taxon>Cherax</taxon>
    </lineage>
</organism>
<comment type="caution">
    <text evidence="5">The sequence shown here is derived from an EMBL/GenBank/DDBJ whole genome shotgun (WGS) entry which is preliminary data.</text>
</comment>
<dbReference type="InterPro" id="IPR000618">
    <property type="entry name" value="Insect_cuticle"/>
</dbReference>
<protein>
    <submittedName>
        <fullName evidence="5">Uncharacterized protein</fullName>
    </submittedName>
</protein>
<dbReference type="Pfam" id="PF00379">
    <property type="entry name" value="Chitin_bind_4"/>
    <property type="match status" value="1"/>
</dbReference>
<evidence type="ECO:0000313" key="6">
    <source>
        <dbReference type="Proteomes" id="UP001445076"/>
    </source>
</evidence>
<dbReference type="PROSITE" id="PS51155">
    <property type="entry name" value="CHIT_BIND_RR_2"/>
    <property type="match status" value="1"/>
</dbReference>
<dbReference type="EMBL" id="JARKIK010000008">
    <property type="protein sequence ID" value="KAK8749987.1"/>
    <property type="molecule type" value="Genomic_DNA"/>
</dbReference>
<feature type="compositionally biased region" description="Polar residues" evidence="3">
    <location>
        <begin position="84"/>
        <end position="121"/>
    </location>
</feature>
<accession>A0AAW0XZZ4</accession>
<evidence type="ECO:0000256" key="1">
    <source>
        <dbReference type="ARBA" id="ARBA00022460"/>
    </source>
</evidence>
<dbReference type="PANTHER" id="PTHR12236">
    <property type="entry name" value="STRUCTURAL CONTITUENT OF CUTICLE"/>
    <property type="match status" value="1"/>
</dbReference>
<feature type="compositionally biased region" description="Basic and acidic residues" evidence="3">
    <location>
        <begin position="267"/>
        <end position="279"/>
    </location>
</feature>
<evidence type="ECO:0000256" key="3">
    <source>
        <dbReference type="SAM" id="MobiDB-lite"/>
    </source>
</evidence>
<keyword evidence="1 2" id="KW-0193">Cuticle</keyword>
<dbReference type="GO" id="GO:0031012">
    <property type="term" value="C:extracellular matrix"/>
    <property type="evidence" value="ECO:0007669"/>
    <property type="project" value="TreeGrafter"/>
</dbReference>
<dbReference type="PROSITE" id="PS00233">
    <property type="entry name" value="CHIT_BIND_RR_1"/>
    <property type="match status" value="1"/>
</dbReference>
<feature type="compositionally biased region" description="Basic and acidic residues" evidence="3">
    <location>
        <begin position="371"/>
        <end position="384"/>
    </location>
</feature>
<dbReference type="PANTHER" id="PTHR12236:SF79">
    <property type="entry name" value="CUTICULAR PROTEIN 50CB-RELATED"/>
    <property type="match status" value="1"/>
</dbReference>
<evidence type="ECO:0000313" key="5">
    <source>
        <dbReference type="EMBL" id="KAK8749987.1"/>
    </source>
</evidence>
<dbReference type="AlphaFoldDB" id="A0AAW0XZZ4"/>
<dbReference type="InterPro" id="IPR031311">
    <property type="entry name" value="CHIT_BIND_RR_consensus"/>
</dbReference>
<feature type="region of interest" description="Disordered" evidence="3">
    <location>
        <begin position="247"/>
        <end position="301"/>
    </location>
</feature>
<name>A0AAW0XZZ4_CHEQU</name>
<evidence type="ECO:0000256" key="2">
    <source>
        <dbReference type="PROSITE-ProRule" id="PRU00497"/>
    </source>
</evidence>
<evidence type="ECO:0000256" key="4">
    <source>
        <dbReference type="SAM" id="SignalP"/>
    </source>
</evidence>
<gene>
    <name evidence="5" type="ORF">OTU49_015169</name>
</gene>